<organism evidence="1 2">
    <name type="scientific">Occultella glacieicola</name>
    <dbReference type="NCBI Taxonomy" id="2518684"/>
    <lineage>
        <taxon>Bacteria</taxon>
        <taxon>Bacillati</taxon>
        <taxon>Actinomycetota</taxon>
        <taxon>Actinomycetes</taxon>
        <taxon>Micrococcales</taxon>
        <taxon>Ruaniaceae</taxon>
        <taxon>Occultella</taxon>
    </lineage>
</organism>
<name>A0ABY2E1I2_9MICO</name>
<dbReference type="EMBL" id="SMNA01000006">
    <property type="protein sequence ID" value="TDE92444.1"/>
    <property type="molecule type" value="Genomic_DNA"/>
</dbReference>
<reference evidence="1 2" key="1">
    <citation type="submission" date="2019-03" db="EMBL/GenBank/DDBJ databases">
        <title>Genomic features of bacteria from cold environments.</title>
        <authorList>
            <person name="Shen L."/>
        </authorList>
    </citation>
    <scope>NUCLEOTIDE SEQUENCE [LARGE SCALE GENOMIC DNA]</scope>
    <source>
        <strain evidence="2">T3246-1</strain>
    </source>
</reference>
<evidence type="ECO:0000313" key="2">
    <source>
        <dbReference type="Proteomes" id="UP000504882"/>
    </source>
</evidence>
<proteinExistence type="predicted"/>
<comment type="caution">
    <text evidence="1">The sequence shown here is derived from an EMBL/GenBank/DDBJ whole genome shotgun (WGS) entry which is preliminary data.</text>
</comment>
<gene>
    <name evidence="1" type="ORF">EXU48_12805</name>
</gene>
<dbReference type="RefSeq" id="WP_133108074.1">
    <property type="nucleotide sequence ID" value="NZ_SMNA01000006.1"/>
</dbReference>
<dbReference type="Proteomes" id="UP000504882">
    <property type="component" value="Unassembled WGS sequence"/>
</dbReference>
<sequence length="1101" mass="114077">MPDFVAQLEGLDLAQIDATLGRVRSSLEQAQELGIGGLEPTVLLGDDLGTAIRTVSDLGAEPDGLARLGRIALEELGGLIEIPELGDLDRILAGIGDLVELITQVASVIATDGSDGRGVLDRILTTVGGSIGLEDLVAEVTRRAAATLGVEIPASLAATLSALERLGSAGTLPSQEVASLLATVFVGLDLGDLSTVTASTTATLTLVTGAGNRTGLDAAVAGVRARLSDAYDLIDDGAEVDITALVGAIDAIGTDLDGLGSDLDRFVAGLATDLRTAANTMTELDLTGRTERLLAALPLPEEDLPRVMVDSLANLAEMFEAMTVEALETALTGVTEHLTGLLTAGPVGDLMAGIDDVFAELGRLMDALPLRSARDALLDALAGAQQEILAFDGFAFLDDLLAPVRDLERAVRDLDLSTITEAVDAVVAQVNGVFTDFPIEDLRDAVDAVIEPLGEILDELTPVVLQIADELEGLVAELEGVDFEAAGTATLDLFRGIRDQVREAVDGGDVPEAVKVVVAGTAAVLAELDLAAELTAPFDDAIAGIDVGALLQPIEEVWQSAGDTLRRATPAALIAELDPPFDELLAKVDQLSVAPLIGSLSELFGDLLSRLTALDPRALMAPLEQEFQALLHRVRALLDPGPLFAPLRAAYEALRTLVDGIDIDAAVRAALGGLIDVPDALNQAVGGALAASGGGGAAVPTTGAVFRFGDVLRPAAAFVGEIRSRLDSLADDVLGAALAQLSDVTRALWSLLDPAAGFAVSVADALDARLALADPNSGVGPVAELRSAVESFTAAVARIEVDADARLRLETATGSLRFDSRVRVSAETGSDLSTHAGRVRDGAGGTELGRSTRLLARSLERLLPRELLGGPLNPSAAVDVLLDAVFDRLPLADLADQLDAIGDRIQARLLAFADELSLGLFRVWTALFASLEPLLPDSLIARIQAGLDSVFARLDVLDPAVVEGEVRAVVDAAVSLLGVHSPAALARELGAVFDAALDRVRELDPATLLGDLDPFAGLKEQLELLRPSVVLEPLVLRAESFTVALETIAGIDLSFVGELVADIRGVFTTVLDGVETEWDALLAELAQIGGSAGVSTSVSTG</sequence>
<keyword evidence="2" id="KW-1185">Reference proteome</keyword>
<accession>A0ABY2E1I2</accession>
<evidence type="ECO:0000313" key="1">
    <source>
        <dbReference type="EMBL" id="TDE92444.1"/>
    </source>
</evidence>
<protein>
    <submittedName>
        <fullName evidence="1">Uncharacterized protein</fullName>
    </submittedName>
</protein>